<accession>A0A9P3HM20</accession>
<comment type="caution">
    <text evidence="13">The sequence shown here is derived from an EMBL/GenBank/DDBJ whole genome shotgun (WGS) entry which is preliminary data.</text>
</comment>
<evidence type="ECO:0000256" key="2">
    <source>
        <dbReference type="ARBA" id="ARBA00007717"/>
    </source>
</evidence>
<dbReference type="GO" id="GO:0016485">
    <property type="term" value="P:protein processing"/>
    <property type="evidence" value="ECO:0007669"/>
    <property type="project" value="InterPro"/>
</dbReference>
<evidence type="ECO:0000256" key="11">
    <source>
        <dbReference type="SAM" id="SignalP"/>
    </source>
</evidence>
<dbReference type="InterPro" id="IPR041084">
    <property type="entry name" value="Ncstrn_small"/>
</dbReference>
<keyword evidence="5 11" id="KW-0732">Signal</keyword>
<keyword evidence="9" id="KW-0325">Glycoprotein</keyword>
<gene>
    <name evidence="13" type="ORF">EMPS_11515</name>
</gene>
<dbReference type="Proteomes" id="UP000827284">
    <property type="component" value="Unassembled WGS sequence"/>
</dbReference>
<evidence type="ECO:0000256" key="5">
    <source>
        <dbReference type="ARBA" id="ARBA00022729"/>
    </source>
</evidence>
<comment type="subcellular location">
    <subcellularLocation>
        <location evidence="1">Membrane</location>
        <topology evidence="1">Single-pass type I membrane protein</topology>
    </subcellularLocation>
</comment>
<evidence type="ECO:0000256" key="10">
    <source>
        <dbReference type="SAM" id="Phobius"/>
    </source>
</evidence>
<dbReference type="OrthoDB" id="10265862at2759"/>
<dbReference type="SUPFAM" id="SSF53187">
    <property type="entry name" value="Zn-dependent exopeptidases"/>
    <property type="match status" value="1"/>
</dbReference>
<dbReference type="EMBL" id="BQFW01000015">
    <property type="protein sequence ID" value="GJJ79156.1"/>
    <property type="molecule type" value="Genomic_DNA"/>
</dbReference>
<dbReference type="GO" id="GO:0005886">
    <property type="term" value="C:plasma membrane"/>
    <property type="evidence" value="ECO:0007669"/>
    <property type="project" value="UniProtKB-ARBA"/>
</dbReference>
<feature type="domain" description="Nicastrin small lobe" evidence="12">
    <location>
        <begin position="33"/>
        <end position="209"/>
    </location>
</feature>
<evidence type="ECO:0000313" key="14">
    <source>
        <dbReference type="Proteomes" id="UP000827284"/>
    </source>
</evidence>
<comment type="similarity">
    <text evidence="2">Belongs to the nicastrin family.</text>
</comment>
<dbReference type="Pfam" id="PF05450">
    <property type="entry name" value="Nicastrin"/>
    <property type="match status" value="1"/>
</dbReference>
<evidence type="ECO:0000256" key="7">
    <source>
        <dbReference type="ARBA" id="ARBA00022989"/>
    </source>
</evidence>
<reference evidence="13" key="2">
    <citation type="journal article" date="2022" name="Microbiol. Resour. Announc.">
        <title>Whole-Genome Sequence of Entomortierella parvispora E1425, a Mucoromycotan Fungus Associated with Burkholderiaceae-Related Endosymbiotic Bacteria.</title>
        <authorList>
            <person name="Herlambang A."/>
            <person name="Guo Y."/>
            <person name="Takashima Y."/>
            <person name="Narisawa K."/>
            <person name="Ohta H."/>
            <person name="Nishizawa T."/>
        </authorList>
    </citation>
    <scope>NUCLEOTIDE SEQUENCE</scope>
    <source>
        <strain evidence="13">E1425</strain>
    </source>
</reference>
<evidence type="ECO:0000256" key="4">
    <source>
        <dbReference type="ARBA" id="ARBA00022692"/>
    </source>
</evidence>
<evidence type="ECO:0000313" key="13">
    <source>
        <dbReference type="EMBL" id="GJJ79156.1"/>
    </source>
</evidence>
<evidence type="ECO:0000256" key="8">
    <source>
        <dbReference type="ARBA" id="ARBA00023136"/>
    </source>
</evidence>
<organism evidence="13 14">
    <name type="scientific">Entomortierella parvispora</name>
    <dbReference type="NCBI Taxonomy" id="205924"/>
    <lineage>
        <taxon>Eukaryota</taxon>
        <taxon>Fungi</taxon>
        <taxon>Fungi incertae sedis</taxon>
        <taxon>Mucoromycota</taxon>
        <taxon>Mortierellomycotina</taxon>
        <taxon>Mortierellomycetes</taxon>
        <taxon>Mortierellales</taxon>
        <taxon>Mortierellaceae</taxon>
        <taxon>Entomortierella</taxon>
    </lineage>
</organism>
<dbReference type="Pfam" id="PF18266">
    <property type="entry name" value="Ncstrn_small"/>
    <property type="match status" value="1"/>
</dbReference>
<keyword evidence="8 10" id="KW-0472">Membrane</keyword>
<keyword evidence="14" id="KW-1185">Reference proteome</keyword>
<proteinExistence type="inferred from homology"/>
<dbReference type="PANTHER" id="PTHR21092">
    <property type="entry name" value="NICASTRIN"/>
    <property type="match status" value="1"/>
</dbReference>
<reference evidence="13" key="1">
    <citation type="submission" date="2021-11" db="EMBL/GenBank/DDBJ databases">
        <authorList>
            <person name="Herlambang A."/>
            <person name="Guo Y."/>
            <person name="Takashima Y."/>
            <person name="Nishizawa T."/>
        </authorList>
    </citation>
    <scope>NUCLEOTIDE SEQUENCE</scope>
    <source>
        <strain evidence="13">E1425</strain>
    </source>
</reference>
<feature type="chain" id="PRO_5040191680" description="Nicastrin" evidence="11">
    <location>
        <begin position="19"/>
        <end position="693"/>
    </location>
</feature>
<sequence length="693" mass="74511">MLKRLAIGLAAACAFVAAQDSYDTIYNDIGSLPCVRLLNATGTIGCQSMDAATGVLFRTDTQDDIQQFASQGGLVSKYTVVMPYWLLTNANVDLLKSSHKLAAIIAVVNGTDPVYSPSARPTINISPDTTCPNCEFGLYSDNPNQYQWNPTGSGLLYSQFDFPIYALNTMDVRNTMSYNAVMQAANTNRFRGYNNFPLKALQFHAFMWAAQDAGTCLRKGWCTPVGGASVWATPSINITSTDNKPIVVISAAMDSRSLFHDLTMGVESSISSMVTLLAVAEALSRSSIPLDTMPNHILYTLFTAEAWGFSGSQRFVQDISTTIDCLKPNGASCTYPFYSDLDFERINPANIHAIIEAGQVGSLGPATPGTGSGPTLYAHIDNTQAAASTALLDQIVQVGSTVGNVTAAPNSTGTIQAANSDGVQRGLPPSSSMSFLKAQPQIPTVVVTDYQKEMSLLTSSDLDDSWDPVKTVNSIQLAASIISKTAWLQAQGVNNATMTPAQQQAIGSIQINGQLVSDLLYCLTQNYSCPLVNSYLNVTASPNPPTRLPHYTGTLYSQSQPFPIFAWSFLANMTRVQNATSPPVTGCSSNPLVVQCASDQYCVGDQCILTMTRYHDAFGVGIAMAEDNSYYIKDASKPVWVEATWDPIGLRLFDVTSPRSQKVELVVGVLLTALTIGLVVVSKRVIKKTLKTD</sequence>
<evidence type="ECO:0000256" key="9">
    <source>
        <dbReference type="ARBA" id="ARBA00023180"/>
    </source>
</evidence>
<feature type="signal peptide" evidence="11">
    <location>
        <begin position="1"/>
        <end position="18"/>
    </location>
</feature>
<evidence type="ECO:0000256" key="3">
    <source>
        <dbReference type="ARBA" id="ARBA00015303"/>
    </source>
</evidence>
<evidence type="ECO:0000256" key="1">
    <source>
        <dbReference type="ARBA" id="ARBA00004479"/>
    </source>
</evidence>
<dbReference type="PANTHER" id="PTHR21092:SF0">
    <property type="entry name" value="NICASTRIN"/>
    <property type="match status" value="1"/>
</dbReference>
<keyword evidence="6" id="KW-0914">Notch signaling pathway</keyword>
<evidence type="ECO:0000256" key="6">
    <source>
        <dbReference type="ARBA" id="ARBA00022976"/>
    </source>
</evidence>
<name>A0A9P3HM20_9FUNG</name>
<dbReference type="InterPro" id="IPR008710">
    <property type="entry name" value="Nicastrin"/>
</dbReference>
<keyword evidence="4 10" id="KW-0812">Transmembrane</keyword>
<protein>
    <recommendedName>
        <fullName evidence="3">Nicastrin</fullName>
    </recommendedName>
</protein>
<dbReference type="AlphaFoldDB" id="A0A9P3HM20"/>
<dbReference type="Gene3D" id="3.40.630.10">
    <property type="entry name" value="Zn peptidases"/>
    <property type="match status" value="1"/>
</dbReference>
<keyword evidence="7 10" id="KW-1133">Transmembrane helix</keyword>
<evidence type="ECO:0000259" key="12">
    <source>
        <dbReference type="Pfam" id="PF18266"/>
    </source>
</evidence>
<feature type="transmembrane region" description="Helical" evidence="10">
    <location>
        <begin position="663"/>
        <end position="681"/>
    </location>
</feature>